<evidence type="ECO:0000256" key="2">
    <source>
        <dbReference type="SAM" id="Coils"/>
    </source>
</evidence>
<protein>
    <recommendedName>
        <fullName evidence="1">diguanylate cyclase</fullName>
        <ecNumber evidence="1">2.7.7.65</ecNumber>
    </recommendedName>
</protein>
<dbReference type="Proteomes" id="UP001177769">
    <property type="component" value="Chromosome"/>
</dbReference>
<evidence type="ECO:0000259" key="3">
    <source>
        <dbReference type="PROSITE" id="PS50887"/>
    </source>
</evidence>
<keyword evidence="5" id="KW-1185">Reference proteome</keyword>
<dbReference type="InterPro" id="IPR000160">
    <property type="entry name" value="GGDEF_dom"/>
</dbReference>
<dbReference type="KEGG" id="pais:PFX98_17330"/>
<dbReference type="AlphaFoldDB" id="A0AA95NE90"/>
<dbReference type="PROSITE" id="PS50887">
    <property type="entry name" value="GGDEF"/>
    <property type="match status" value="1"/>
</dbReference>
<dbReference type="EMBL" id="CP116346">
    <property type="protein sequence ID" value="WIT10664.1"/>
    <property type="molecule type" value="Genomic_DNA"/>
</dbReference>
<feature type="domain" description="GGDEF" evidence="3">
    <location>
        <begin position="206"/>
        <end position="339"/>
    </location>
</feature>
<dbReference type="GO" id="GO:0005886">
    <property type="term" value="C:plasma membrane"/>
    <property type="evidence" value="ECO:0007669"/>
    <property type="project" value="TreeGrafter"/>
</dbReference>
<dbReference type="CDD" id="cd01949">
    <property type="entry name" value="GGDEF"/>
    <property type="match status" value="1"/>
</dbReference>
<feature type="coiled-coil region" evidence="2">
    <location>
        <begin position="147"/>
        <end position="174"/>
    </location>
</feature>
<dbReference type="SUPFAM" id="SSF55073">
    <property type="entry name" value="Nucleotide cyclase"/>
    <property type="match status" value="1"/>
</dbReference>
<organism evidence="4 5">
    <name type="scientific">Paucibacter sediminis</name>
    <dbReference type="NCBI Taxonomy" id="3019553"/>
    <lineage>
        <taxon>Bacteria</taxon>
        <taxon>Pseudomonadati</taxon>
        <taxon>Pseudomonadota</taxon>
        <taxon>Betaproteobacteria</taxon>
        <taxon>Burkholderiales</taxon>
        <taxon>Sphaerotilaceae</taxon>
        <taxon>Roseateles</taxon>
    </lineage>
</organism>
<dbReference type="Pfam" id="PF00990">
    <property type="entry name" value="GGDEF"/>
    <property type="match status" value="1"/>
</dbReference>
<dbReference type="EC" id="2.7.7.65" evidence="1"/>
<evidence type="ECO:0000313" key="4">
    <source>
        <dbReference type="EMBL" id="WIT10664.1"/>
    </source>
</evidence>
<evidence type="ECO:0000256" key="1">
    <source>
        <dbReference type="ARBA" id="ARBA00012528"/>
    </source>
</evidence>
<gene>
    <name evidence="4" type="ORF">PFX98_17330</name>
</gene>
<name>A0AA95NE90_9BURK</name>
<dbReference type="RefSeq" id="WP_285231738.1">
    <property type="nucleotide sequence ID" value="NZ_CP116346.1"/>
</dbReference>
<dbReference type="GO" id="GO:0052621">
    <property type="term" value="F:diguanylate cyclase activity"/>
    <property type="evidence" value="ECO:0007669"/>
    <property type="project" value="UniProtKB-EC"/>
</dbReference>
<dbReference type="InterPro" id="IPR029787">
    <property type="entry name" value="Nucleotide_cyclase"/>
</dbReference>
<dbReference type="InterPro" id="IPR043128">
    <property type="entry name" value="Rev_trsase/Diguanyl_cyclase"/>
</dbReference>
<dbReference type="NCBIfam" id="TIGR00254">
    <property type="entry name" value="GGDEF"/>
    <property type="match status" value="1"/>
</dbReference>
<dbReference type="PANTHER" id="PTHR45138:SF24">
    <property type="entry name" value="DIGUANYLATE CYCLASE DGCC-RELATED"/>
    <property type="match status" value="1"/>
</dbReference>
<accession>A0AA95NE90</accession>
<dbReference type="GO" id="GO:0043709">
    <property type="term" value="P:cell adhesion involved in single-species biofilm formation"/>
    <property type="evidence" value="ECO:0007669"/>
    <property type="project" value="TreeGrafter"/>
</dbReference>
<dbReference type="PANTHER" id="PTHR45138">
    <property type="entry name" value="REGULATORY COMPONENTS OF SENSORY TRANSDUCTION SYSTEM"/>
    <property type="match status" value="1"/>
</dbReference>
<keyword evidence="2" id="KW-0175">Coiled coil</keyword>
<dbReference type="GO" id="GO:1902201">
    <property type="term" value="P:negative regulation of bacterial-type flagellum-dependent cell motility"/>
    <property type="evidence" value="ECO:0007669"/>
    <property type="project" value="TreeGrafter"/>
</dbReference>
<evidence type="ECO:0000313" key="5">
    <source>
        <dbReference type="Proteomes" id="UP001177769"/>
    </source>
</evidence>
<dbReference type="SMART" id="SM00267">
    <property type="entry name" value="GGDEF"/>
    <property type="match status" value="1"/>
</dbReference>
<sequence length="345" mass="37714">MRYQDSIARSAEYLRTALPMMSRQRAALHPVSYAVWYEFVSGSNPALAQALQELTQGNRPLDETQTWELYRSHIAELDTESATRLGEGLGNVLGQIAHSAELAEDQTQTFGRSLGRWNEQLRSAAPGQHTQVLAELMAGTQDMQSTMKALRARLHASQSEIEHLRHEVERTRGEVLLDALTGLANRRAFEQRLNECAQSEHAGSPVAPCLLLSDIDGFRQLNERYGLDFGDQVLRSVARVLQRCAQSHHVVARVGGEEFALLMPEAGLHEALMLAEQLREGMASTGIATDAQGPARVTLSLGVTQLGQGEAPSAFLARADLALQASKRGGRNRVTVLSAQESLSA</sequence>
<dbReference type="Gene3D" id="3.30.70.270">
    <property type="match status" value="1"/>
</dbReference>
<dbReference type="InterPro" id="IPR050469">
    <property type="entry name" value="Diguanylate_Cyclase"/>
</dbReference>
<reference evidence="4" key="1">
    <citation type="submission" date="2023-01" db="EMBL/GenBank/DDBJ databases">
        <title>Whole genome sequence of Paucibacter sp. S2-9 isolated from pond sediment.</title>
        <authorList>
            <person name="Jung J.Y."/>
        </authorList>
    </citation>
    <scope>NUCLEOTIDE SEQUENCE</scope>
    <source>
        <strain evidence="4">S2-9</strain>
    </source>
</reference>
<proteinExistence type="predicted"/>